<dbReference type="GO" id="GO:0016788">
    <property type="term" value="F:hydrolase activity, acting on ester bonds"/>
    <property type="evidence" value="ECO:0007669"/>
    <property type="project" value="InterPro"/>
</dbReference>
<name>A0A9Q5N5U7_SANBA</name>
<sequence>MTRFTSVVGEHWPGYDGLKRLFIFGDSYSAVGYYPGWPAPSESEPLGIPFPGQTWTEGDMDSMGDSTNANWVGHLVSFRRKDGKSLLVYDYAVGGHTINGMKSQVEKWFLPHAGKRPSWAPWDSKDSLFVTWVGINDCAYSRRHEENMKNLFALEDELYEVGARNFLLIDVPPMHLSPAFRKLDGPSNAENSSAFVWNEELHKGAKTFYEKHPDISLLMYSSWDIFNKVHENLGAFGFTKSDVKKRSGRIWMDHIHPTSRMHAIIADDLDEFLKKFQTNPQQE</sequence>
<comment type="caution">
    <text evidence="2">The sequence shown here is derived from an EMBL/GenBank/DDBJ whole genome shotgun (WGS) entry which is preliminary data.</text>
</comment>
<dbReference type="InterPro" id="IPR036514">
    <property type="entry name" value="SGNH_hydro_sf"/>
</dbReference>
<dbReference type="InterPro" id="IPR051058">
    <property type="entry name" value="GDSL_Est/Lipase"/>
</dbReference>
<organism evidence="2 3">
    <name type="scientific">Sanghuangporus baumii</name>
    <name type="common">Phellinus baumii</name>
    <dbReference type="NCBI Taxonomy" id="108892"/>
    <lineage>
        <taxon>Eukaryota</taxon>
        <taxon>Fungi</taxon>
        <taxon>Dikarya</taxon>
        <taxon>Basidiomycota</taxon>
        <taxon>Agaricomycotina</taxon>
        <taxon>Agaricomycetes</taxon>
        <taxon>Hymenochaetales</taxon>
        <taxon>Hymenochaetaceae</taxon>
        <taxon>Sanghuangporus</taxon>
    </lineage>
</organism>
<dbReference type="PANTHER" id="PTHR45648:SF22">
    <property type="entry name" value="GDSL LIPASE_ACYLHYDROLASE FAMILY PROTEIN (AFU_ORTHOLOGUE AFUA_4G14700)"/>
    <property type="match status" value="1"/>
</dbReference>
<dbReference type="Pfam" id="PF00657">
    <property type="entry name" value="Lipase_GDSL"/>
    <property type="match status" value="1"/>
</dbReference>
<dbReference type="OrthoDB" id="1600564at2759"/>
<dbReference type="InterPro" id="IPR001087">
    <property type="entry name" value="GDSL"/>
</dbReference>
<evidence type="ECO:0008006" key="4">
    <source>
        <dbReference type="Google" id="ProtNLM"/>
    </source>
</evidence>
<evidence type="ECO:0000256" key="1">
    <source>
        <dbReference type="ARBA" id="ARBA00022801"/>
    </source>
</evidence>
<dbReference type="AlphaFoldDB" id="A0A9Q5N5U7"/>
<dbReference type="Gene3D" id="3.40.50.1110">
    <property type="entry name" value="SGNH hydrolase"/>
    <property type="match status" value="1"/>
</dbReference>
<proteinExistence type="predicted"/>
<keyword evidence="3" id="KW-1185">Reference proteome</keyword>
<evidence type="ECO:0000313" key="2">
    <source>
        <dbReference type="EMBL" id="OCB85936.1"/>
    </source>
</evidence>
<keyword evidence="1" id="KW-0378">Hydrolase</keyword>
<accession>A0A9Q5N5U7</accession>
<gene>
    <name evidence="2" type="ORF">A7U60_g7070</name>
</gene>
<protein>
    <recommendedName>
        <fullName evidence="4">Carbohydrate esterase family 16 protein</fullName>
    </recommendedName>
</protein>
<dbReference type="Proteomes" id="UP000757232">
    <property type="component" value="Unassembled WGS sequence"/>
</dbReference>
<dbReference type="PANTHER" id="PTHR45648">
    <property type="entry name" value="GDSL LIPASE/ACYLHYDROLASE FAMILY PROTEIN (AFU_ORTHOLOGUE AFUA_4G14700)"/>
    <property type="match status" value="1"/>
</dbReference>
<reference evidence="2" key="1">
    <citation type="submission" date="2016-06" db="EMBL/GenBank/DDBJ databases">
        <title>Draft Genome sequence of the fungus Inonotus baumii.</title>
        <authorList>
            <person name="Zhu H."/>
            <person name="Lin W."/>
        </authorList>
    </citation>
    <scope>NUCLEOTIDE SEQUENCE</scope>
    <source>
        <strain evidence="2">821</strain>
    </source>
</reference>
<dbReference type="EMBL" id="LNZH02000206">
    <property type="protein sequence ID" value="OCB85936.1"/>
    <property type="molecule type" value="Genomic_DNA"/>
</dbReference>
<evidence type="ECO:0000313" key="3">
    <source>
        <dbReference type="Proteomes" id="UP000757232"/>
    </source>
</evidence>
<dbReference type="SUPFAM" id="SSF52266">
    <property type="entry name" value="SGNH hydrolase"/>
    <property type="match status" value="1"/>
</dbReference>